<name>A0ABZ0GNY5_9GAMM</name>
<dbReference type="PROSITE" id="PS01129">
    <property type="entry name" value="PSI_RLU"/>
    <property type="match status" value="1"/>
</dbReference>
<protein>
    <submittedName>
        <fullName evidence="2">RNA pseudouridine synthase</fullName>
    </submittedName>
</protein>
<dbReference type="InterPro" id="IPR020103">
    <property type="entry name" value="PsdUridine_synth_cat_dom_sf"/>
</dbReference>
<dbReference type="InterPro" id="IPR006224">
    <property type="entry name" value="PsdUridine_synth_RluA-like_CS"/>
</dbReference>
<dbReference type="PANTHER" id="PTHR21600">
    <property type="entry name" value="MITOCHONDRIAL RNA PSEUDOURIDINE SYNTHASE"/>
    <property type="match status" value="1"/>
</dbReference>
<dbReference type="RefSeq" id="WP_348396246.1">
    <property type="nucleotide sequence ID" value="NZ_CP136600.1"/>
</dbReference>
<organism evidence="2 3">
    <name type="scientific">Thalassotalea fonticola</name>
    <dbReference type="NCBI Taxonomy" id="3065649"/>
    <lineage>
        <taxon>Bacteria</taxon>
        <taxon>Pseudomonadati</taxon>
        <taxon>Pseudomonadota</taxon>
        <taxon>Gammaproteobacteria</taxon>
        <taxon>Alteromonadales</taxon>
        <taxon>Colwelliaceae</taxon>
        <taxon>Thalassotalea</taxon>
    </lineage>
</organism>
<dbReference type="SUPFAM" id="SSF55120">
    <property type="entry name" value="Pseudouridine synthase"/>
    <property type="match status" value="1"/>
</dbReference>
<feature type="domain" description="Pseudouridine synthase RsuA/RluA-like" evidence="1">
    <location>
        <begin position="92"/>
        <end position="229"/>
    </location>
</feature>
<keyword evidence="3" id="KW-1185">Reference proteome</keyword>
<dbReference type="CDD" id="cd02869">
    <property type="entry name" value="PseudoU_synth_RluA_like"/>
    <property type="match status" value="1"/>
</dbReference>
<gene>
    <name evidence="2" type="ORF">RI844_19185</name>
</gene>
<evidence type="ECO:0000313" key="2">
    <source>
        <dbReference type="EMBL" id="WOH37458.1"/>
    </source>
</evidence>
<dbReference type="Proteomes" id="UP001301442">
    <property type="component" value="Chromosome"/>
</dbReference>
<accession>A0ABZ0GNY5</accession>
<sequence length="286" mass="32345">MTDIAEEFHLKITNLNNSVVELLASAACLSKQEIKQAMQKGCVWLQRGSNTMRLRRAKKELKTGDIVHMYYNPSVLKQVVADAILLDDQQAYSVWYKPYGMLCQGSKWSDHNTINRFAENHLQPQRPAFIVHRLDRATSGLIVIAHTKAAVRELTKAFEQRNTSKTYQAIVHGNLSLLVQPKNINTDIDGKGAISHVTCIAYDSESERSLVQVAIETGRKHQIRKHLASIGFPIVGDRLHGEEEDRLTGKDLQLCAVYLKIPCPNSNNDCKQNKEYHLPDSFKLKL</sequence>
<dbReference type="Gene3D" id="3.30.2350.10">
    <property type="entry name" value="Pseudouridine synthase"/>
    <property type="match status" value="1"/>
</dbReference>
<dbReference type="InterPro" id="IPR050188">
    <property type="entry name" value="RluA_PseudoU_synthase"/>
</dbReference>
<reference evidence="2 3" key="1">
    <citation type="submission" date="2023-09" db="EMBL/GenBank/DDBJ databases">
        <authorList>
            <person name="Qi X."/>
        </authorList>
    </citation>
    <scope>NUCLEOTIDE SEQUENCE [LARGE SCALE GENOMIC DNA]</scope>
    <source>
        <strain evidence="2 3">S1-1</strain>
    </source>
</reference>
<evidence type="ECO:0000259" key="1">
    <source>
        <dbReference type="Pfam" id="PF00849"/>
    </source>
</evidence>
<proteinExistence type="predicted"/>
<dbReference type="InterPro" id="IPR006145">
    <property type="entry name" value="PsdUridine_synth_RsuA/RluA"/>
</dbReference>
<dbReference type="EMBL" id="CP136600">
    <property type="protein sequence ID" value="WOH37458.1"/>
    <property type="molecule type" value="Genomic_DNA"/>
</dbReference>
<evidence type="ECO:0000313" key="3">
    <source>
        <dbReference type="Proteomes" id="UP001301442"/>
    </source>
</evidence>
<dbReference type="Pfam" id="PF00849">
    <property type="entry name" value="PseudoU_synth_2"/>
    <property type="match status" value="1"/>
</dbReference>